<dbReference type="Pfam" id="PF00293">
    <property type="entry name" value="NUDIX"/>
    <property type="match status" value="1"/>
</dbReference>
<dbReference type="PROSITE" id="PS00893">
    <property type="entry name" value="NUDIX_BOX"/>
    <property type="match status" value="1"/>
</dbReference>
<dbReference type="SUPFAM" id="SSF55811">
    <property type="entry name" value="Nudix"/>
    <property type="match status" value="1"/>
</dbReference>
<evidence type="ECO:0000256" key="2">
    <source>
        <dbReference type="ARBA" id="ARBA00022801"/>
    </source>
</evidence>
<dbReference type="PANTHER" id="PTHR43046:SF2">
    <property type="entry name" value="8-OXO-DGTP DIPHOSPHATASE-RELATED"/>
    <property type="match status" value="1"/>
</dbReference>
<dbReference type="PANTHER" id="PTHR43046">
    <property type="entry name" value="GDP-MANNOSE MANNOSYL HYDROLASE"/>
    <property type="match status" value="1"/>
</dbReference>
<feature type="region of interest" description="Disordered" evidence="3">
    <location>
        <begin position="1"/>
        <end position="24"/>
    </location>
</feature>
<dbReference type="RefSeq" id="WP_245610558.1">
    <property type="nucleotide sequence ID" value="NZ_JBHUNF010000004.1"/>
</dbReference>
<dbReference type="EMBL" id="JBHUNF010000004">
    <property type="protein sequence ID" value="MFD2675236.1"/>
    <property type="molecule type" value="Genomic_DNA"/>
</dbReference>
<sequence>MTEPLTGPDASAATAPEATEPAASDPRTIVVAAIVFRDAEGRVLTVRKRGTDRFMLPGGKPEAGETPIETAVREVEEELRMRVDAAQLWQLGVFHAAAANEAGHRVTSTVFVHSADPKCLREGLPEPAAEIAEVRWTDPSQEHADIAPLLATQVFPALLAR</sequence>
<organism evidence="5 6">
    <name type="scientific">Gulosibacter bifidus</name>
    <dbReference type="NCBI Taxonomy" id="272239"/>
    <lineage>
        <taxon>Bacteria</taxon>
        <taxon>Bacillati</taxon>
        <taxon>Actinomycetota</taxon>
        <taxon>Actinomycetes</taxon>
        <taxon>Micrococcales</taxon>
        <taxon>Microbacteriaceae</taxon>
        <taxon>Gulosibacter</taxon>
    </lineage>
</organism>
<dbReference type="InterPro" id="IPR000086">
    <property type="entry name" value="NUDIX_hydrolase_dom"/>
</dbReference>
<reference evidence="6" key="1">
    <citation type="journal article" date="2019" name="Int. J. Syst. Evol. Microbiol.">
        <title>The Global Catalogue of Microorganisms (GCM) 10K type strain sequencing project: providing services to taxonomists for standard genome sequencing and annotation.</title>
        <authorList>
            <consortium name="The Broad Institute Genomics Platform"/>
            <consortium name="The Broad Institute Genome Sequencing Center for Infectious Disease"/>
            <person name="Wu L."/>
            <person name="Ma J."/>
        </authorList>
    </citation>
    <scope>NUCLEOTIDE SEQUENCE [LARGE SCALE GENOMIC DNA]</scope>
    <source>
        <strain evidence="6">TISTR 1511</strain>
    </source>
</reference>
<evidence type="ECO:0000313" key="5">
    <source>
        <dbReference type="EMBL" id="MFD2675236.1"/>
    </source>
</evidence>
<accession>A0ABW5RKL8</accession>
<evidence type="ECO:0000256" key="3">
    <source>
        <dbReference type="SAM" id="MobiDB-lite"/>
    </source>
</evidence>
<evidence type="ECO:0000259" key="4">
    <source>
        <dbReference type="PROSITE" id="PS51462"/>
    </source>
</evidence>
<dbReference type="InterPro" id="IPR020084">
    <property type="entry name" value="NUDIX_hydrolase_CS"/>
</dbReference>
<keyword evidence="6" id="KW-1185">Reference proteome</keyword>
<name>A0ABW5RKL8_9MICO</name>
<gene>
    <name evidence="5" type="ORF">ACFSUQ_08010</name>
</gene>
<comment type="caution">
    <text evidence="5">The sequence shown here is derived from an EMBL/GenBank/DDBJ whole genome shotgun (WGS) entry which is preliminary data.</text>
</comment>
<proteinExistence type="predicted"/>
<keyword evidence="2" id="KW-0378">Hydrolase</keyword>
<comment type="cofactor">
    <cofactor evidence="1">
        <name>Mg(2+)</name>
        <dbReference type="ChEBI" id="CHEBI:18420"/>
    </cofactor>
</comment>
<dbReference type="PROSITE" id="PS51462">
    <property type="entry name" value="NUDIX"/>
    <property type="match status" value="1"/>
</dbReference>
<protein>
    <submittedName>
        <fullName evidence="5">NUDIX domain-containing protein</fullName>
    </submittedName>
</protein>
<dbReference type="Proteomes" id="UP001597453">
    <property type="component" value="Unassembled WGS sequence"/>
</dbReference>
<feature type="compositionally biased region" description="Low complexity" evidence="3">
    <location>
        <begin position="8"/>
        <end position="24"/>
    </location>
</feature>
<evidence type="ECO:0000313" key="6">
    <source>
        <dbReference type="Proteomes" id="UP001597453"/>
    </source>
</evidence>
<feature type="domain" description="Nudix hydrolase" evidence="4">
    <location>
        <begin position="26"/>
        <end position="161"/>
    </location>
</feature>
<dbReference type="Gene3D" id="3.90.79.10">
    <property type="entry name" value="Nucleoside Triphosphate Pyrophosphohydrolase"/>
    <property type="match status" value="1"/>
</dbReference>
<dbReference type="InterPro" id="IPR015797">
    <property type="entry name" value="NUDIX_hydrolase-like_dom_sf"/>
</dbReference>
<evidence type="ECO:0000256" key="1">
    <source>
        <dbReference type="ARBA" id="ARBA00001946"/>
    </source>
</evidence>
<dbReference type="CDD" id="cd04690">
    <property type="entry name" value="NUDIX_Hydrolase"/>
    <property type="match status" value="1"/>
</dbReference>